<dbReference type="Pfam" id="PF13855">
    <property type="entry name" value="LRR_8"/>
    <property type="match status" value="8"/>
</dbReference>
<gene>
    <name evidence="5" type="ORF">g.18966</name>
</gene>
<dbReference type="Pfam" id="PF13306">
    <property type="entry name" value="LRR_5"/>
    <property type="match status" value="2"/>
</dbReference>
<dbReference type="SUPFAM" id="SSF52058">
    <property type="entry name" value="L domain-like"/>
    <property type="match status" value="5"/>
</dbReference>
<dbReference type="InterPro" id="IPR001611">
    <property type="entry name" value="Leu-rich_rpt"/>
</dbReference>
<feature type="signal peptide" evidence="4">
    <location>
        <begin position="1"/>
        <end position="16"/>
    </location>
</feature>
<sequence length="1254" mass="142374">MQIWVFVILLARLGSTFTPQPAPCSFNPMCLCKFRELPRNTPPKVDDINNIIQVSCVGIPFYRFPELPMIELEKLDIMSSGLDQLNEESLGGVRAEVIQLMDNSIFNVNHKSFQMTSDMVKSIDLSINQLQEIPLQALRSIKNLNHLYIQSNHIEHIKTEFSSDWGRMQESLLSLYLRNNGLRELPSDEMYSLSILRKVKWLDLDGNKLKNVEPGSLPPTLEVLSLSNNYLTRFPGKAIDLLHHLTSLSLNDNNIATIDFTFTNKKRLDQLDLSGNGLTNVDNLFNGTLTLGGIGLEHNKLMNLSFQTFKGLSLQRVNLDHNKLEFIDERAFAGVSNTLEFISLRGNNIMNVPKAFSQLKKIKHLDISSNGIKRIEEDAFSSFFDTLRYLLLSGNHLTGVPTIALKGFTKLAQLDLSYNSIESITVDDFKGWGKSIDTLFLQSNKLSYLPENAFEHTPQLQELNLSFNNIKDIHTTAFSKLADNLYKLDMSFMQTKEFPEEALKPLTSITILFLDNNAITVLPKTAFYGFGKLHYLDLEHNKLTTLPVGLFHSNVHKQLHDVWLSYNLISTIETNMFTSLSELRSVALTGNFIKVIKTYTFVQLPNLITVSLSENQISVVSEHAFIDIPRILRLDLQNNLMKEFSLSVFQNVSTSQFPMALNLSYNLISNLFVSETQSPLFIKVLDLTHNHLTEIPVNFLNAVSPSLRQLNLCHNMITHLHNTAFGNLALLTMLDISNNQIKGLHKKAFIGIEHVQYLDMSHNNIEQLHVQQFSIIGKLRIINLSFNTIRSLPRDTFLGSKLEKVDLSNNKFVVMPSGALAEIGYTLRHLDISYNYIEHLDSTMFADTPFLTVLNLSHNKLSILPDNVFSTVQSILKLDLSGNPIRANFKHIFYHTQKLRVLNLAETLLKSVPILPLPYLLELNLSSNFIAEIDPFSIKQLYQLRSLQISNNLLTSLPSQTWHFLPFLKHLDISHNLIKILTKDSFSGMGSLEHLNIENLPFLERMDSGTLSNQTMLKSLQVQTWPQIEKYRFRLASVLTTIPSLEKLSVNIQEDILSDQLLGGFSPHLKELRITGENLTAINPESLDGLEDNRGLVLSVSHTAIDSLPEQLITKLLKIKHLTLDISHNQFTTFSLDQFYKQPNTWENYGTNLISGGLILNGNQWVCDGSLLRVAQWLRRWLREQVRSTVLDVRLRAVAQIRKATCLTPDTGQLKSIFDLQPEDVSVFEKSSSPSINIAKYLVLIVCFCNYTIR</sequence>
<organism evidence="5">
    <name type="scientific">Cuerna arida</name>
    <dbReference type="NCBI Taxonomy" id="1464854"/>
    <lineage>
        <taxon>Eukaryota</taxon>
        <taxon>Metazoa</taxon>
        <taxon>Ecdysozoa</taxon>
        <taxon>Arthropoda</taxon>
        <taxon>Hexapoda</taxon>
        <taxon>Insecta</taxon>
        <taxon>Pterygota</taxon>
        <taxon>Neoptera</taxon>
        <taxon>Paraneoptera</taxon>
        <taxon>Hemiptera</taxon>
        <taxon>Auchenorrhyncha</taxon>
        <taxon>Membracoidea</taxon>
        <taxon>Cicadellidae</taxon>
        <taxon>Cicadellinae</taxon>
        <taxon>Proconiini</taxon>
        <taxon>Cuerna</taxon>
    </lineage>
</organism>
<dbReference type="PROSITE" id="PS50007">
    <property type="entry name" value="PIPLC_X_DOMAIN"/>
    <property type="match status" value="1"/>
</dbReference>
<keyword evidence="2 4" id="KW-0732">Signal</keyword>
<evidence type="ECO:0008006" key="6">
    <source>
        <dbReference type="Google" id="ProtNLM"/>
    </source>
</evidence>
<reference evidence="5" key="1">
    <citation type="submission" date="2015-11" db="EMBL/GenBank/DDBJ databases">
        <title>De novo transcriptome assembly of four potential Pierce s Disease insect vectors from Arizona vineyards.</title>
        <authorList>
            <person name="Tassone E.E."/>
        </authorList>
    </citation>
    <scope>NUCLEOTIDE SEQUENCE</scope>
</reference>
<dbReference type="SMART" id="SM00369">
    <property type="entry name" value="LRR_TYP"/>
    <property type="match status" value="30"/>
</dbReference>
<dbReference type="InterPro" id="IPR032675">
    <property type="entry name" value="LRR_dom_sf"/>
</dbReference>
<evidence type="ECO:0000256" key="4">
    <source>
        <dbReference type="SAM" id="SignalP"/>
    </source>
</evidence>
<name>A0A1B6GDA1_9HEMI</name>
<keyword evidence="3" id="KW-0677">Repeat</keyword>
<dbReference type="SMART" id="SM00364">
    <property type="entry name" value="LRR_BAC"/>
    <property type="match status" value="11"/>
</dbReference>
<feature type="chain" id="PRO_5008583458" description="LRRCT domain-containing protein" evidence="4">
    <location>
        <begin position="17"/>
        <end position="1254"/>
    </location>
</feature>
<keyword evidence="1" id="KW-0433">Leucine-rich repeat</keyword>
<evidence type="ECO:0000313" key="5">
    <source>
        <dbReference type="EMBL" id="JAS60390.1"/>
    </source>
</evidence>
<evidence type="ECO:0000256" key="3">
    <source>
        <dbReference type="ARBA" id="ARBA00022737"/>
    </source>
</evidence>
<accession>A0A1B6GDA1</accession>
<dbReference type="PANTHER" id="PTHR24373">
    <property type="entry name" value="SLIT RELATED LEUCINE-RICH REPEAT NEURONAL PROTEIN"/>
    <property type="match status" value="1"/>
</dbReference>
<dbReference type="SMART" id="SM00365">
    <property type="entry name" value="LRR_SD22"/>
    <property type="match status" value="8"/>
</dbReference>
<dbReference type="InterPro" id="IPR026906">
    <property type="entry name" value="LRR_5"/>
</dbReference>
<dbReference type="PANTHER" id="PTHR24373:SF370">
    <property type="entry name" value="FISH-LIPS, ISOFORM E"/>
    <property type="match status" value="1"/>
</dbReference>
<dbReference type="InterPro" id="IPR003591">
    <property type="entry name" value="Leu-rich_rpt_typical-subtyp"/>
</dbReference>
<dbReference type="PROSITE" id="PS51450">
    <property type="entry name" value="LRR"/>
    <property type="match status" value="8"/>
</dbReference>
<dbReference type="EMBL" id="GECZ01009379">
    <property type="protein sequence ID" value="JAS60390.1"/>
    <property type="molecule type" value="Transcribed_RNA"/>
</dbReference>
<evidence type="ECO:0000256" key="1">
    <source>
        <dbReference type="ARBA" id="ARBA00022614"/>
    </source>
</evidence>
<dbReference type="AlphaFoldDB" id="A0A1B6GDA1"/>
<dbReference type="Gene3D" id="3.80.10.10">
    <property type="entry name" value="Ribonuclease Inhibitor"/>
    <property type="match status" value="8"/>
</dbReference>
<dbReference type="InterPro" id="IPR050328">
    <property type="entry name" value="Dev_Immune_Receptor"/>
</dbReference>
<protein>
    <recommendedName>
        <fullName evidence="6">LRRCT domain-containing protein</fullName>
    </recommendedName>
</protein>
<evidence type="ECO:0000256" key="2">
    <source>
        <dbReference type="ARBA" id="ARBA00022729"/>
    </source>
</evidence>
<proteinExistence type="predicted"/>